<dbReference type="GO" id="GO:0042278">
    <property type="term" value="P:purine nucleoside metabolic process"/>
    <property type="evidence" value="ECO:0007669"/>
    <property type="project" value="TreeGrafter"/>
</dbReference>
<comment type="caution">
    <text evidence="2">The sequence shown here is derived from an EMBL/GenBank/DDBJ whole genome shotgun (WGS) entry which is preliminary data.</text>
</comment>
<proteinExistence type="predicted"/>
<gene>
    <name evidence="2" type="ORF">WR25_22577</name>
</gene>
<dbReference type="Gene3D" id="3.40.220.10">
    <property type="entry name" value="Leucine Aminopeptidase, subunit E, domain 1"/>
    <property type="match status" value="1"/>
</dbReference>
<dbReference type="AlphaFoldDB" id="A0A2A2KJM7"/>
<dbReference type="Pfam" id="PF01661">
    <property type="entry name" value="Macro"/>
    <property type="match status" value="1"/>
</dbReference>
<organism evidence="2 3">
    <name type="scientific">Diploscapter pachys</name>
    <dbReference type="NCBI Taxonomy" id="2018661"/>
    <lineage>
        <taxon>Eukaryota</taxon>
        <taxon>Metazoa</taxon>
        <taxon>Ecdysozoa</taxon>
        <taxon>Nematoda</taxon>
        <taxon>Chromadorea</taxon>
        <taxon>Rhabditida</taxon>
        <taxon>Rhabditina</taxon>
        <taxon>Rhabditomorpha</taxon>
        <taxon>Rhabditoidea</taxon>
        <taxon>Rhabditidae</taxon>
        <taxon>Diploscapter</taxon>
    </lineage>
</organism>
<dbReference type="InterPro" id="IPR002589">
    <property type="entry name" value="Macro_dom"/>
</dbReference>
<name>A0A2A2KJM7_9BILA</name>
<evidence type="ECO:0000259" key="1">
    <source>
        <dbReference type="PROSITE" id="PS51154"/>
    </source>
</evidence>
<evidence type="ECO:0000313" key="2">
    <source>
        <dbReference type="EMBL" id="PAV74073.1"/>
    </source>
</evidence>
<dbReference type="SMART" id="SM00506">
    <property type="entry name" value="A1pp"/>
    <property type="match status" value="1"/>
</dbReference>
<dbReference type="PROSITE" id="PS51154">
    <property type="entry name" value="MACRO"/>
    <property type="match status" value="1"/>
</dbReference>
<dbReference type="GO" id="GO:0005654">
    <property type="term" value="C:nucleoplasm"/>
    <property type="evidence" value="ECO:0007669"/>
    <property type="project" value="TreeGrafter"/>
</dbReference>
<dbReference type="EMBL" id="LIAE01008423">
    <property type="protein sequence ID" value="PAV74073.1"/>
    <property type="molecule type" value="Genomic_DNA"/>
</dbReference>
<dbReference type="STRING" id="2018661.A0A2A2KJM7"/>
<dbReference type="PANTHER" id="PTHR11106">
    <property type="entry name" value="GANGLIOSIDE INDUCED DIFFERENTIATION ASSOCIATED PROTEIN 2-RELATED"/>
    <property type="match status" value="1"/>
</dbReference>
<feature type="domain" description="Macro" evidence="1">
    <location>
        <begin position="14"/>
        <end position="204"/>
    </location>
</feature>
<dbReference type="GO" id="GO:0140293">
    <property type="term" value="F:ADP-ribosylglutamate hydrolase activity"/>
    <property type="evidence" value="ECO:0007669"/>
    <property type="project" value="TreeGrafter"/>
</dbReference>
<dbReference type="InterPro" id="IPR043472">
    <property type="entry name" value="Macro_dom-like"/>
</dbReference>
<dbReference type="PANTHER" id="PTHR11106:SF27">
    <property type="entry name" value="MACRO DOMAIN-CONTAINING PROTEIN"/>
    <property type="match status" value="1"/>
</dbReference>
<dbReference type="SUPFAM" id="SSF52949">
    <property type="entry name" value="Macro domain-like"/>
    <property type="match status" value="1"/>
</dbReference>
<reference evidence="2 3" key="1">
    <citation type="journal article" date="2017" name="Curr. Biol.">
        <title>Genome architecture and evolution of a unichromosomal asexual nematode.</title>
        <authorList>
            <person name="Fradin H."/>
            <person name="Zegar C."/>
            <person name="Gutwein M."/>
            <person name="Lucas J."/>
            <person name="Kovtun M."/>
            <person name="Corcoran D."/>
            <person name="Baugh L.R."/>
            <person name="Kiontke K."/>
            <person name="Gunsalus K."/>
            <person name="Fitch D.H."/>
            <person name="Piano F."/>
        </authorList>
    </citation>
    <scope>NUCLEOTIDE SEQUENCE [LARGE SCALE GENOMIC DNA]</scope>
    <source>
        <strain evidence="2">PF1309</strain>
    </source>
</reference>
<protein>
    <recommendedName>
        <fullName evidence="1">Macro domain-containing protein</fullName>
    </recommendedName>
</protein>
<dbReference type="GO" id="GO:0140291">
    <property type="term" value="P:peptidyl-glutamate ADP-deribosylation"/>
    <property type="evidence" value="ECO:0007669"/>
    <property type="project" value="TreeGrafter"/>
</dbReference>
<sequence>MSSEETEMLAPLSKKYCDVAGNVLSRICLLNYDITKLKVDAIVNAANRGLKGGGGVDGAIHLACGHRELQKECQELGHCDTGDAKATSACRLTANGVKKIIHTVGPIVNSTSNQLMNGYREQLVSCYSKSLEVAVQNGCRTIAFPCISTGIYGYPNDDAAESVGKFLIDWLTTNSDNSKIDMVVLCTFLQKDRQLYENFFDKYAEFLKKND</sequence>
<accession>A0A2A2KJM7</accession>
<dbReference type="OrthoDB" id="6133115at2759"/>
<keyword evidence="3" id="KW-1185">Reference proteome</keyword>
<evidence type="ECO:0000313" key="3">
    <source>
        <dbReference type="Proteomes" id="UP000218231"/>
    </source>
</evidence>
<dbReference type="Proteomes" id="UP000218231">
    <property type="component" value="Unassembled WGS sequence"/>
</dbReference>
<dbReference type="GO" id="GO:0006974">
    <property type="term" value="P:DNA damage response"/>
    <property type="evidence" value="ECO:0007669"/>
    <property type="project" value="TreeGrafter"/>
</dbReference>